<sequence length="118" mass="13771">MKCFLFNRLVANYFLVMTATCWLTLKNANKGGSWLKFIQKKWGRQSLYSAYSGTSLFCIDAFDINITTFFCFKQCYLYGSFKILGAIFDILIQDYPNICISCVWKRQQHLQLNDQTAL</sequence>
<dbReference type="AlphaFoldDB" id="A0A974CJE4"/>
<evidence type="ECO:0000313" key="2">
    <source>
        <dbReference type="Proteomes" id="UP000694892"/>
    </source>
</evidence>
<protein>
    <submittedName>
        <fullName evidence="1">Uncharacterized protein</fullName>
    </submittedName>
</protein>
<dbReference type="EMBL" id="CM004477">
    <property type="protein sequence ID" value="OCT74173.1"/>
    <property type="molecule type" value="Genomic_DNA"/>
</dbReference>
<organism evidence="1 2">
    <name type="scientific">Xenopus laevis</name>
    <name type="common">African clawed frog</name>
    <dbReference type="NCBI Taxonomy" id="8355"/>
    <lineage>
        <taxon>Eukaryota</taxon>
        <taxon>Metazoa</taxon>
        <taxon>Chordata</taxon>
        <taxon>Craniata</taxon>
        <taxon>Vertebrata</taxon>
        <taxon>Euteleostomi</taxon>
        <taxon>Amphibia</taxon>
        <taxon>Batrachia</taxon>
        <taxon>Anura</taxon>
        <taxon>Pipoidea</taxon>
        <taxon>Pipidae</taxon>
        <taxon>Xenopodinae</taxon>
        <taxon>Xenopus</taxon>
        <taxon>Xenopus</taxon>
    </lineage>
</organism>
<evidence type="ECO:0000313" key="1">
    <source>
        <dbReference type="EMBL" id="OCT74173.1"/>
    </source>
</evidence>
<name>A0A974CJE4_XENLA</name>
<accession>A0A974CJE4</accession>
<dbReference type="Proteomes" id="UP000694892">
    <property type="component" value="Chromosome 6S"/>
</dbReference>
<proteinExistence type="predicted"/>
<reference evidence="2" key="1">
    <citation type="journal article" date="2016" name="Nature">
        <title>Genome evolution in the allotetraploid frog Xenopus laevis.</title>
        <authorList>
            <person name="Session A.M."/>
            <person name="Uno Y."/>
            <person name="Kwon T."/>
            <person name="Chapman J.A."/>
            <person name="Toyoda A."/>
            <person name="Takahashi S."/>
            <person name="Fukui A."/>
            <person name="Hikosaka A."/>
            <person name="Suzuki A."/>
            <person name="Kondo M."/>
            <person name="van Heeringen S.J."/>
            <person name="Quigley I."/>
            <person name="Heinz S."/>
            <person name="Ogino H."/>
            <person name="Ochi H."/>
            <person name="Hellsten U."/>
            <person name="Lyons J.B."/>
            <person name="Simakov O."/>
            <person name="Putnam N."/>
            <person name="Stites J."/>
            <person name="Kuroki Y."/>
            <person name="Tanaka T."/>
            <person name="Michiue T."/>
            <person name="Watanabe M."/>
            <person name="Bogdanovic O."/>
            <person name="Lister R."/>
            <person name="Georgiou G."/>
            <person name="Paranjpe S.S."/>
            <person name="van Kruijsbergen I."/>
            <person name="Shu S."/>
            <person name="Carlson J."/>
            <person name="Kinoshita T."/>
            <person name="Ohta Y."/>
            <person name="Mawaribuchi S."/>
            <person name="Jenkins J."/>
            <person name="Grimwood J."/>
            <person name="Schmutz J."/>
            <person name="Mitros T."/>
            <person name="Mozaffari S.V."/>
            <person name="Suzuki Y."/>
            <person name="Haramoto Y."/>
            <person name="Yamamoto T.S."/>
            <person name="Takagi C."/>
            <person name="Heald R."/>
            <person name="Miller K."/>
            <person name="Haudenschild C."/>
            <person name="Kitzman J."/>
            <person name="Nakayama T."/>
            <person name="Izutsu Y."/>
            <person name="Robert J."/>
            <person name="Fortriede J."/>
            <person name="Burns K."/>
            <person name="Lotay V."/>
            <person name="Karimi K."/>
            <person name="Yasuoka Y."/>
            <person name="Dichmann D.S."/>
            <person name="Flajnik M.F."/>
            <person name="Houston D.W."/>
            <person name="Shendure J."/>
            <person name="DuPasquier L."/>
            <person name="Vize P.D."/>
            <person name="Zorn A.M."/>
            <person name="Ito M."/>
            <person name="Marcotte E.M."/>
            <person name="Wallingford J.B."/>
            <person name="Ito Y."/>
            <person name="Asashima M."/>
            <person name="Ueno N."/>
            <person name="Matsuda Y."/>
            <person name="Veenstra G.J."/>
            <person name="Fujiyama A."/>
            <person name="Harland R.M."/>
            <person name="Taira M."/>
            <person name="Rokhsar D.S."/>
        </authorList>
    </citation>
    <scope>NUCLEOTIDE SEQUENCE [LARGE SCALE GENOMIC DNA]</scope>
    <source>
        <strain evidence="2">J</strain>
    </source>
</reference>
<gene>
    <name evidence="1" type="ORF">XELAEV_18033129mg</name>
</gene>